<accession>S9R5F2</accession>
<feature type="region of interest" description="Disordered" evidence="1">
    <location>
        <begin position="36"/>
        <end position="55"/>
    </location>
</feature>
<name>S9R5F2_9RHOB</name>
<protein>
    <submittedName>
        <fullName evidence="2">Uncharacterized protein</fullName>
    </submittedName>
</protein>
<dbReference type="AlphaFoldDB" id="S9R5F2"/>
<dbReference type="Proteomes" id="UP000015346">
    <property type="component" value="Unassembled WGS sequence"/>
</dbReference>
<evidence type="ECO:0000256" key="1">
    <source>
        <dbReference type="SAM" id="MobiDB-lite"/>
    </source>
</evidence>
<reference evidence="2 3" key="1">
    <citation type="journal article" date="2013" name="Stand. Genomic Sci.">
        <title>Genome sequence of the reddish-pigmented Rubellimicrobium thermophilum type strain (DSM 16684(T)), a member of the Roseobacter clade.</title>
        <authorList>
            <person name="Fiebig A."/>
            <person name="Riedel T."/>
            <person name="Gronow S."/>
            <person name="Petersen J."/>
            <person name="Klenk H.P."/>
            <person name="Goker M."/>
        </authorList>
    </citation>
    <scope>NUCLEOTIDE SEQUENCE [LARGE SCALE GENOMIC DNA]</scope>
    <source>
        <strain evidence="2 3">DSM 16684</strain>
    </source>
</reference>
<keyword evidence="3" id="KW-1185">Reference proteome</keyword>
<proteinExistence type="predicted"/>
<comment type="caution">
    <text evidence="2">The sequence shown here is derived from an EMBL/GenBank/DDBJ whole genome shotgun (WGS) entry which is preliminary data.</text>
</comment>
<evidence type="ECO:0000313" key="3">
    <source>
        <dbReference type="Proteomes" id="UP000015346"/>
    </source>
</evidence>
<gene>
    <name evidence="2" type="ORF">ruthe_00792</name>
</gene>
<dbReference type="EMBL" id="AOLV01000009">
    <property type="protein sequence ID" value="EPX87122.1"/>
    <property type="molecule type" value="Genomic_DNA"/>
</dbReference>
<organism evidence="2 3">
    <name type="scientific">Rubellimicrobium thermophilum DSM 16684</name>
    <dbReference type="NCBI Taxonomy" id="1123069"/>
    <lineage>
        <taxon>Bacteria</taxon>
        <taxon>Pseudomonadati</taxon>
        <taxon>Pseudomonadota</taxon>
        <taxon>Alphaproteobacteria</taxon>
        <taxon>Rhodobacterales</taxon>
        <taxon>Roseobacteraceae</taxon>
        <taxon>Rubellimicrobium</taxon>
    </lineage>
</organism>
<sequence length="244" mass="26494">MPLDNPPDRGEDRGDIAPLHPGAAARIEHGLQLLDDEGHLSPPAEHGRDHAGQRNDPSIMLHVLGIDEHLEGAAPAVQDHIVHGDVERMFGTRPFQLVGRSVQGFGAIKGRGRSGRQGSLGLLALHGQDMACHRIRAVGRAALATLPVGLGIDIAKAVEGQIGRDIDRLGDGAVHPFLCRRLHPHVIERIQILRRHRPDGQGRIAMEAPPETHGIIRDLLLASRAIRLQDLADMGMSKDRLDPR</sequence>
<evidence type="ECO:0000313" key="2">
    <source>
        <dbReference type="EMBL" id="EPX87122.1"/>
    </source>
</evidence>
<dbReference type="HOGENOM" id="CLU_1137383_0_0_5"/>